<gene>
    <name evidence="2" type="ORF">BECKTC1821E_GA0114239_105412</name>
</gene>
<evidence type="ECO:0000313" key="2">
    <source>
        <dbReference type="EMBL" id="VFK45769.1"/>
    </source>
</evidence>
<dbReference type="AlphaFoldDB" id="A0A450YWE0"/>
<feature type="region of interest" description="Disordered" evidence="1">
    <location>
        <begin position="1"/>
        <end position="21"/>
    </location>
</feature>
<reference evidence="2" key="1">
    <citation type="submission" date="2019-02" db="EMBL/GenBank/DDBJ databases">
        <authorList>
            <person name="Gruber-Vodicka R. H."/>
            <person name="Seah K. B. B."/>
        </authorList>
    </citation>
    <scope>NUCLEOTIDE SEQUENCE</scope>
    <source>
        <strain evidence="2">BECK_BZ125</strain>
    </source>
</reference>
<organism evidence="2">
    <name type="scientific">Candidatus Kentrum sp. TC</name>
    <dbReference type="NCBI Taxonomy" id="2126339"/>
    <lineage>
        <taxon>Bacteria</taxon>
        <taxon>Pseudomonadati</taxon>
        <taxon>Pseudomonadota</taxon>
        <taxon>Gammaproteobacteria</taxon>
        <taxon>Candidatus Kentrum</taxon>
    </lineage>
</organism>
<sequence>MTEEKRTVHWHQSALDSDGRPIPEKIHKEFVLPSGRTALFVKRRGVAVVDALRKGGDDPARMPIAHLSEHVLIDGAPVLMEELEHETPSEDVMVMIQEFSGLGKPGQAGTN</sequence>
<name>A0A450YWE0_9GAMM</name>
<proteinExistence type="predicted"/>
<dbReference type="EMBL" id="CAADFT010000054">
    <property type="protein sequence ID" value="VFK45769.1"/>
    <property type="molecule type" value="Genomic_DNA"/>
</dbReference>
<protein>
    <submittedName>
        <fullName evidence="2">Uncharacterized protein</fullName>
    </submittedName>
</protein>
<evidence type="ECO:0000256" key="1">
    <source>
        <dbReference type="SAM" id="MobiDB-lite"/>
    </source>
</evidence>
<accession>A0A450YWE0</accession>